<dbReference type="GO" id="GO:0005886">
    <property type="term" value="C:plasma membrane"/>
    <property type="evidence" value="ECO:0007669"/>
    <property type="project" value="UniProtKB-SubCell"/>
</dbReference>
<evidence type="ECO:0000313" key="11">
    <source>
        <dbReference type="EMBL" id="RBP49246.1"/>
    </source>
</evidence>
<dbReference type="NCBIfam" id="TIGR01707">
    <property type="entry name" value="gspI"/>
    <property type="match status" value="1"/>
</dbReference>
<dbReference type="NCBIfam" id="TIGR02532">
    <property type="entry name" value="IV_pilin_GFxxxE"/>
    <property type="match status" value="1"/>
</dbReference>
<dbReference type="InParanoid" id="A0A395JH52"/>
<evidence type="ECO:0000256" key="6">
    <source>
        <dbReference type="ARBA" id="ARBA00022692"/>
    </source>
</evidence>
<keyword evidence="6 9" id="KW-0812">Transmembrane</keyword>
<keyword evidence="4 9" id="KW-0488">Methylation</keyword>
<keyword evidence="7 9" id="KW-1133">Transmembrane helix</keyword>
<reference evidence="11 12" key="1">
    <citation type="submission" date="2018-06" db="EMBL/GenBank/DDBJ databases">
        <title>Genomic Encyclopedia of Type Strains, Phase IV (KMG-IV): sequencing the most valuable type-strain genomes for metagenomic binning, comparative biology and taxonomic classification.</title>
        <authorList>
            <person name="Goeker M."/>
        </authorList>
    </citation>
    <scope>NUCLEOTIDE SEQUENCE [LARGE SCALE GENOMIC DNA]</scope>
    <source>
        <strain evidence="11 12">DSM 24032</strain>
    </source>
</reference>
<evidence type="ECO:0000256" key="3">
    <source>
        <dbReference type="ARBA" id="ARBA00022475"/>
    </source>
</evidence>
<protein>
    <recommendedName>
        <fullName evidence="9">Type II secretion system protein I</fullName>
        <shortName evidence="9">T2SS minor pseudopilin I</shortName>
    </recommendedName>
</protein>
<gene>
    <name evidence="11" type="ORF">DFR28_104174</name>
</gene>
<accession>A0A395JH52</accession>
<keyword evidence="5 9" id="KW-0997">Cell inner membrane</keyword>
<comment type="function">
    <text evidence="9">Component of the type II secretion system required for the energy-dependent secretion of extracellular factors such as proteases and toxins from the periplasm.</text>
</comment>
<evidence type="ECO:0000256" key="5">
    <source>
        <dbReference type="ARBA" id="ARBA00022519"/>
    </source>
</evidence>
<dbReference type="InterPro" id="IPR003413">
    <property type="entry name" value="T2SS_GspI_C"/>
</dbReference>
<feature type="transmembrane region" description="Helical" evidence="9">
    <location>
        <begin position="12"/>
        <end position="31"/>
    </location>
</feature>
<dbReference type="Gene3D" id="3.30.1300.30">
    <property type="entry name" value="GSPII I/J protein-like"/>
    <property type="match status" value="1"/>
</dbReference>
<dbReference type="Pfam" id="PF07963">
    <property type="entry name" value="N_methyl"/>
    <property type="match status" value="1"/>
</dbReference>
<comment type="subcellular location">
    <subcellularLocation>
        <location evidence="1 9">Cell inner membrane</location>
        <topology evidence="1 9">Single-pass membrane protein</topology>
    </subcellularLocation>
</comment>
<dbReference type="Pfam" id="PF02501">
    <property type="entry name" value="T2SSI"/>
    <property type="match status" value="1"/>
</dbReference>
<dbReference type="PANTHER" id="PTHR38779:SF2">
    <property type="entry name" value="TYPE II SECRETION SYSTEM PROTEIN I-RELATED"/>
    <property type="match status" value="1"/>
</dbReference>
<sequence>MINRNRQQAGFTLLEVLIALVFVAFGIVTVIEVTTQHVKNLSELEKRVIAGWVASNKVAEIRHDAKTEKLKIGSDTDRVKQGGMRWRTKAKIEKTDVERVFLLVVEVRDDNDVERGLYATSTTAVTDRS</sequence>
<evidence type="ECO:0000313" key="12">
    <source>
        <dbReference type="Proteomes" id="UP000253083"/>
    </source>
</evidence>
<evidence type="ECO:0000259" key="10">
    <source>
        <dbReference type="Pfam" id="PF02501"/>
    </source>
</evidence>
<feature type="domain" description="Type II secretion system protein GspI C-terminal" evidence="10">
    <location>
        <begin position="44"/>
        <end position="121"/>
    </location>
</feature>
<dbReference type="AlphaFoldDB" id="A0A395JH52"/>
<evidence type="ECO:0000256" key="8">
    <source>
        <dbReference type="ARBA" id="ARBA00023136"/>
    </source>
</evidence>
<dbReference type="GO" id="GO:0015628">
    <property type="term" value="P:protein secretion by the type II secretion system"/>
    <property type="evidence" value="ECO:0007669"/>
    <property type="project" value="UniProtKB-UniRule"/>
</dbReference>
<dbReference type="EMBL" id="QNRT01000004">
    <property type="protein sequence ID" value="RBP49246.1"/>
    <property type="molecule type" value="Genomic_DNA"/>
</dbReference>
<organism evidence="11 12">
    <name type="scientific">Arenicella xantha</name>
    <dbReference type="NCBI Taxonomy" id="644221"/>
    <lineage>
        <taxon>Bacteria</taxon>
        <taxon>Pseudomonadati</taxon>
        <taxon>Pseudomonadota</taxon>
        <taxon>Gammaproteobacteria</taxon>
        <taxon>Arenicellales</taxon>
        <taxon>Arenicellaceae</taxon>
        <taxon>Arenicella</taxon>
    </lineage>
</organism>
<dbReference type="GO" id="GO:0015627">
    <property type="term" value="C:type II protein secretion system complex"/>
    <property type="evidence" value="ECO:0007669"/>
    <property type="project" value="UniProtKB-UniRule"/>
</dbReference>
<keyword evidence="3" id="KW-1003">Cell membrane</keyword>
<dbReference type="OrthoDB" id="6121517at2"/>
<keyword evidence="8 9" id="KW-0472">Membrane</keyword>
<dbReference type="InterPro" id="IPR045584">
    <property type="entry name" value="Pilin-like"/>
</dbReference>
<comment type="similarity">
    <text evidence="2 9">Belongs to the GSP I family.</text>
</comment>
<dbReference type="PANTHER" id="PTHR38779">
    <property type="entry name" value="TYPE II SECRETION SYSTEM PROTEIN I-RELATED"/>
    <property type="match status" value="1"/>
</dbReference>
<name>A0A395JH52_9GAMM</name>
<proteinExistence type="inferred from homology"/>
<dbReference type="SUPFAM" id="SSF54523">
    <property type="entry name" value="Pili subunits"/>
    <property type="match status" value="1"/>
</dbReference>
<dbReference type="RefSeq" id="WP_113955111.1">
    <property type="nucleotide sequence ID" value="NZ_QNRT01000004.1"/>
</dbReference>
<comment type="PTM">
    <text evidence="9">Cleaved by prepilin peptidase.</text>
</comment>
<evidence type="ECO:0000256" key="4">
    <source>
        <dbReference type="ARBA" id="ARBA00022481"/>
    </source>
</evidence>
<dbReference type="Proteomes" id="UP000253083">
    <property type="component" value="Unassembled WGS sequence"/>
</dbReference>
<dbReference type="InterPro" id="IPR012902">
    <property type="entry name" value="N_methyl_site"/>
</dbReference>
<comment type="caution">
    <text evidence="11">The sequence shown here is derived from an EMBL/GenBank/DDBJ whole genome shotgun (WGS) entry which is preliminary data.</text>
</comment>
<dbReference type="PROSITE" id="PS00409">
    <property type="entry name" value="PROKAR_NTER_METHYL"/>
    <property type="match status" value="1"/>
</dbReference>
<evidence type="ECO:0000256" key="2">
    <source>
        <dbReference type="ARBA" id="ARBA00008358"/>
    </source>
</evidence>
<evidence type="ECO:0000256" key="9">
    <source>
        <dbReference type="RuleBase" id="RU368030"/>
    </source>
</evidence>
<evidence type="ECO:0000256" key="7">
    <source>
        <dbReference type="ARBA" id="ARBA00022989"/>
    </source>
</evidence>
<dbReference type="InterPro" id="IPR010052">
    <property type="entry name" value="T2SS_protein-GspI"/>
</dbReference>
<comment type="subunit">
    <text evidence="9">Type II secretion is composed of four main components: the outer membrane complex, the inner membrane complex, the cytoplasmic secretion ATPase and the periplasm-spanning pseudopilus.</text>
</comment>
<evidence type="ECO:0000256" key="1">
    <source>
        <dbReference type="ARBA" id="ARBA00004377"/>
    </source>
</evidence>
<keyword evidence="12" id="KW-1185">Reference proteome</keyword>